<evidence type="ECO:0000313" key="2">
    <source>
        <dbReference type="Proteomes" id="UP000008289"/>
    </source>
</evidence>
<proteinExistence type="predicted"/>
<evidence type="ECO:0000313" key="1">
    <source>
        <dbReference type="EMBL" id="AAW39335.1"/>
    </source>
</evidence>
<dbReference type="HOGENOM" id="CLU_3381498_0_0_0"/>
<dbReference type="AlphaFoldDB" id="Q3Z6N4"/>
<dbReference type="EMBL" id="CP000027">
    <property type="protein sequence ID" value="AAW39335.1"/>
    <property type="molecule type" value="Genomic_DNA"/>
</dbReference>
<dbReference type="STRING" id="243164.DET1406"/>
<dbReference type="KEGG" id="det:DET1406"/>
<name>Q3Z6N4_DEHM1</name>
<organism evidence="1 2">
    <name type="scientific">Dehalococcoides mccartyi (strain ATCC BAA-2266 / KCTC 15142 / 195)</name>
    <name type="common">Dehalococcoides ethenogenes (strain 195)</name>
    <dbReference type="NCBI Taxonomy" id="243164"/>
    <lineage>
        <taxon>Bacteria</taxon>
        <taxon>Bacillati</taxon>
        <taxon>Chloroflexota</taxon>
        <taxon>Dehalococcoidia</taxon>
        <taxon>Dehalococcoidales</taxon>
        <taxon>Dehalococcoidaceae</taxon>
        <taxon>Dehalococcoides</taxon>
    </lineage>
</organism>
<gene>
    <name evidence="1" type="ordered locus">DET1406</name>
</gene>
<protein>
    <submittedName>
        <fullName evidence="1">Uncharacterized protein</fullName>
    </submittedName>
</protein>
<keyword evidence="2" id="KW-1185">Reference proteome</keyword>
<sequence length="33" mass="3672">MAETAYWGVGIIACYEVCRNKERPDSSGPLVKK</sequence>
<dbReference type="InParanoid" id="Q3Z6N4"/>
<dbReference type="Proteomes" id="UP000008289">
    <property type="component" value="Chromosome"/>
</dbReference>
<accession>Q3Z6N4</accession>
<reference evidence="1 2" key="1">
    <citation type="journal article" date="2005" name="Science">
        <title>Genome sequence of the PCE-dechlorinating bacterium Dehalococcoides ethenogenes.</title>
        <authorList>
            <person name="Seshadri R."/>
            <person name="Adrian L."/>
            <person name="Fouts D.E."/>
            <person name="Eisen J.A."/>
            <person name="Phillippy A.M."/>
            <person name="Methe B.A."/>
            <person name="Ward N.L."/>
            <person name="Nelson W.C."/>
            <person name="Deboy R.T."/>
            <person name="Khouri H.M."/>
            <person name="Kolonay J.F."/>
            <person name="Dodson R.J."/>
            <person name="Daugherty S.C."/>
            <person name="Brinkac L.M."/>
            <person name="Sullivan S.A."/>
            <person name="Madupu R."/>
            <person name="Nelson K.E."/>
            <person name="Kang K.H."/>
            <person name="Impraim M."/>
            <person name="Tran K."/>
            <person name="Robinson J.M."/>
            <person name="Forberger H.A."/>
            <person name="Fraser C.M."/>
            <person name="Zinder S.H."/>
            <person name="Heidelberg J.F."/>
        </authorList>
    </citation>
    <scope>NUCLEOTIDE SEQUENCE [LARGE SCALE GENOMIC DNA]</scope>
    <source>
        <strain evidence="2">ATCC BAA-2266 / KCTC 15142 / 195</strain>
    </source>
</reference>